<keyword evidence="3" id="KW-1185">Reference proteome</keyword>
<gene>
    <name evidence="2" type="ORF">MU0050_004480</name>
</gene>
<dbReference type="PANTHER" id="PTHR30188">
    <property type="entry name" value="ABC TRANSPORTER PERMEASE PROTEIN-RELATED"/>
    <property type="match status" value="1"/>
</dbReference>
<dbReference type="InterPro" id="IPR030802">
    <property type="entry name" value="Permease_MalE"/>
</dbReference>
<organism evidence="2 3">
    <name type="scientific">[Mycobacterium] wendilense</name>
    <dbReference type="NCBI Taxonomy" id="3064284"/>
    <lineage>
        <taxon>Bacteria</taxon>
        <taxon>Bacillati</taxon>
        <taxon>Actinomycetota</taxon>
        <taxon>Actinomycetes</taxon>
        <taxon>Mycobacteriales</taxon>
        <taxon>Mycobacteriaceae</taxon>
        <taxon>Mycolicibacter</taxon>
    </lineage>
</organism>
<evidence type="ECO:0000313" key="2">
    <source>
        <dbReference type="EMBL" id="CAJ1586838.1"/>
    </source>
</evidence>
<name>A0ABN9P928_9MYCO</name>
<dbReference type="EMBL" id="OY726395">
    <property type="protein sequence ID" value="CAJ1586838.1"/>
    <property type="molecule type" value="Genomic_DNA"/>
</dbReference>
<dbReference type="PANTHER" id="PTHR30188:SF13">
    <property type="entry name" value="CONSERVED HYPOTHETICAL INTEGRAL MEMBRANE PROTEIN YRBE3B"/>
    <property type="match status" value="1"/>
</dbReference>
<accession>A0ABN9P928</accession>
<feature type="transmembrane region" description="Helical" evidence="1">
    <location>
        <begin position="61"/>
        <end position="88"/>
    </location>
</feature>
<evidence type="ECO:0000256" key="1">
    <source>
        <dbReference type="SAM" id="Phobius"/>
    </source>
</evidence>
<reference evidence="2 3" key="1">
    <citation type="submission" date="2023-08" db="EMBL/GenBank/DDBJ databases">
        <authorList>
            <person name="Folkvardsen B D."/>
            <person name="Norman A."/>
        </authorList>
    </citation>
    <scope>NUCLEOTIDE SEQUENCE [LARGE SCALE GENOMIC DNA]</scope>
    <source>
        <strain evidence="2 3">Mu0050</strain>
    </source>
</reference>
<feature type="transmembrane region" description="Helical" evidence="1">
    <location>
        <begin position="166"/>
        <end position="194"/>
    </location>
</feature>
<feature type="transmembrane region" description="Helical" evidence="1">
    <location>
        <begin position="236"/>
        <end position="253"/>
    </location>
</feature>
<dbReference type="RefSeq" id="WP_316512698.1">
    <property type="nucleotide sequence ID" value="NZ_OY726395.1"/>
</dbReference>
<feature type="transmembrane region" description="Helical" evidence="1">
    <location>
        <begin position="20"/>
        <end position="40"/>
    </location>
</feature>
<dbReference type="Pfam" id="PF02405">
    <property type="entry name" value="MlaE"/>
    <property type="match status" value="1"/>
</dbReference>
<dbReference type="Proteomes" id="UP001190466">
    <property type="component" value="Chromosome"/>
</dbReference>
<keyword evidence="1" id="KW-0472">Membrane</keyword>
<sequence>MATATYRPPGARAVLQAVEALAPAAGKLGHIVYFFGRTLVSMPTTVRRYRREFMRTLADITWGNGSVIVGGGTLGVALVLGATAGALIGVEAYNALDLLGLGPATGLISSFVGTRELAPVMVGLAFTTQAGCRFTAQIGAMRINDEIDALDTMGINSVSYLVTTRITAAIVAVIPLFLVCLVAAYLSCQLVVGIASGQASGTYMHYFSMFVNAADVIAATWKAALFVFASATIQCYYGYFAAGGPAGVGIAAGRAMRASITTIIVLNMLMTMTLWGVDSGARFGG</sequence>
<protein>
    <submittedName>
        <fullName evidence="2">ABC transporter permease</fullName>
    </submittedName>
</protein>
<evidence type="ECO:0000313" key="3">
    <source>
        <dbReference type="Proteomes" id="UP001190466"/>
    </source>
</evidence>
<feature type="transmembrane region" description="Helical" evidence="1">
    <location>
        <begin position="260"/>
        <end position="277"/>
    </location>
</feature>
<proteinExistence type="predicted"/>
<keyword evidence="1" id="KW-0812">Transmembrane</keyword>
<feature type="transmembrane region" description="Helical" evidence="1">
    <location>
        <begin position="206"/>
        <end position="230"/>
    </location>
</feature>
<keyword evidence="1" id="KW-1133">Transmembrane helix</keyword>